<dbReference type="PANTHER" id="PTHR23513">
    <property type="entry name" value="INTEGRAL MEMBRANE EFFLUX PROTEIN-RELATED"/>
    <property type="match status" value="1"/>
</dbReference>
<reference evidence="7 8" key="1">
    <citation type="submission" date="2021-03" db="EMBL/GenBank/DDBJ databases">
        <title>Genomic Encyclopedia of Type Strains, Phase IV (KMG-IV): sequencing the most valuable type-strain genomes for metagenomic binning, comparative biology and taxonomic classification.</title>
        <authorList>
            <person name="Goeker M."/>
        </authorList>
    </citation>
    <scope>NUCLEOTIDE SEQUENCE [LARGE SCALE GENOMIC DNA]</scope>
    <source>
        <strain evidence="7 8">DSM 15596</strain>
    </source>
</reference>
<dbReference type="PANTHER" id="PTHR23513:SF11">
    <property type="entry name" value="STAPHYLOFERRIN A TRANSPORTER"/>
    <property type="match status" value="1"/>
</dbReference>
<dbReference type="InterPro" id="IPR036259">
    <property type="entry name" value="MFS_trans_sf"/>
</dbReference>
<organism evidence="7 8">
    <name type="scientific">Paenibacillus lactis</name>
    <dbReference type="NCBI Taxonomy" id="228574"/>
    <lineage>
        <taxon>Bacteria</taxon>
        <taxon>Bacillati</taxon>
        <taxon>Bacillota</taxon>
        <taxon>Bacilli</taxon>
        <taxon>Bacillales</taxon>
        <taxon>Paenibacillaceae</taxon>
        <taxon>Paenibacillus</taxon>
    </lineage>
</organism>
<dbReference type="Proteomes" id="UP000706926">
    <property type="component" value="Unassembled WGS sequence"/>
</dbReference>
<dbReference type="Gene3D" id="1.20.1250.20">
    <property type="entry name" value="MFS general substrate transporter like domains"/>
    <property type="match status" value="2"/>
</dbReference>
<dbReference type="EMBL" id="JAGGKI010000010">
    <property type="protein sequence ID" value="MBP1894762.1"/>
    <property type="molecule type" value="Genomic_DNA"/>
</dbReference>
<accession>A0ABS4FES7</accession>
<keyword evidence="5 6" id="KW-0472">Membrane</keyword>
<keyword evidence="4 6" id="KW-1133">Transmembrane helix</keyword>
<keyword evidence="2" id="KW-1003">Cell membrane</keyword>
<gene>
    <name evidence="7" type="ORF">J2Z18_003868</name>
</gene>
<feature type="transmembrane region" description="Helical" evidence="6">
    <location>
        <begin position="327"/>
        <end position="355"/>
    </location>
</feature>
<proteinExistence type="predicted"/>
<evidence type="ECO:0000313" key="8">
    <source>
        <dbReference type="Proteomes" id="UP000706926"/>
    </source>
</evidence>
<dbReference type="SUPFAM" id="SSF103473">
    <property type="entry name" value="MFS general substrate transporter"/>
    <property type="match status" value="1"/>
</dbReference>
<keyword evidence="8" id="KW-1185">Reference proteome</keyword>
<feature type="transmembrane region" description="Helical" evidence="6">
    <location>
        <begin position="55"/>
        <end position="76"/>
    </location>
</feature>
<evidence type="ECO:0000256" key="1">
    <source>
        <dbReference type="ARBA" id="ARBA00004651"/>
    </source>
</evidence>
<feature type="transmembrane region" description="Helical" evidence="6">
    <location>
        <begin position="170"/>
        <end position="200"/>
    </location>
</feature>
<protein>
    <submittedName>
        <fullName evidence="7">MFS family permease</fullName>
    </submittedName>
</protein>
<evidence type="ECO:0000256" key="6">
    <source>
        <dbReference type="SAM" id="Phobius"/>
    </source>
</evidence>
<evidence type="ECO:0000256" key="4">
    <source>
        <dbReference type="ARBA" id="ARBA00022989"/>
    </source>
</evidence>
<dbReference type="RefSeq" id="WP_210095171.1">
    <property type="nucleotide sequence ID" value="NZ_CP139098.1"/>
</dbReference>
<feature type="transmembrane region" description="Helical" evidence="6">
    <location>
        <begin position="234"/>
        <end position="252"/>
    </location>
</feature>
<feature type="transmembrane region" description="Helical" evidence="6">
    <location>
        <begin position="97"/>
        <end position="123"/>
    </location>
</feature>
<dbReference type="GeneID" id="95405800"/>
<name>A0ABS4FES7_9BACL</name>
<feature type="transmembrane region" description="Helical" evidence="6">
    <location>
        <begin position="299"/>
        <end position="321"/>
    </location>
</feature>
<dbReference type="CDD" id="cd06173">
    <property type="entry name" value="MFS_MefA_like"/>
    <property type="match status" value="1"/>
</dbReference>
<evidence type="ECO:0000256" key="5">
    <source>
        <dbReference type="ARBA" id="ARBA00023136"/>
    </source>
</evidence>
<comment type="subcellular location">
    <subcellularLocation>
        <location evidence="1">Cell membrane</location>
        <topology evidence="1">Multi-pass membrane protein</topology>
    </subcellularLocation>
</comment>
<evidence type="ECO:0000256" key="3">
    <source>
        <dbReference type="ARBA" id="ARBA00022692"/>
    </source>
</evidence>
<evidence type="ECO:0000256" key="2">
    <source>
        <dbReference type="ARBA" id="ARBA00022475"/>
    </source>
</evidence>
<comment type="caution">
    <text evidence="7">The sequence shown here is derived from an EMBL/GenBank/DDBJ whole genome shotgun (WGS) entry which is preliminary data.</text>
</comment>
<dbReference type="Pfam" id="PF07690">
    <property type="entry name" value="MFS_1"/>
    <property type="match status" value="1"/>
</dbReference>
<feature type="transmembrane region" description="Helical" evidence="6">
    <location>
        <begin position="272"/>
        <end position="292"/>
    </location>
</feature>
<sequence>MVLQEQRRAKAHRYRDLLTQREYMKLMAANAVNRYGDSIDMIAFSLMVYQLTGSASWVAVIFGVNALPSILFQPFAGAIVEGMNKRYVMAAADIGRGLAVAATAILFMLGLLQPWLLLLLTFMNSTLESLRIPAGLAIIPRLLQKSMYPHGIAFNTTLKKMMELIGLGSAAAIIGMFGLGTAILIDAATFIISAALILGIDSKETSISGRLKLDMIGYMHTLKEGFDYLSNTRTVFTICLLGGAIGIFLIPINSMMAPYTTDFLGLSANGMSAAGISSTIGLGLGAILFPYLRKTLSSRILFISGGVVIGACYLIWVWIAAYADQRVFVYTLLIITMLVFGFFASFVETVIGVSFMEHIEEAYLSRVGAIFNAIASVTIPLGSMLIAAVMTKLNLLQLFGITGIFTILLFVGMLFIKTLRQL</sequence>
<dbReference type="InterPro" id="IPR011701">
    <property type="entry name" value="MFS"/>
</dbReference>
<feature type="transmembrane region" description="Helical" evidence="6">
    <location>
        <begin position="395"/>
        <end position="416"/>
    </location>
</feature>
<keyword evidence="3 6" id="KW-0812">Transmembrane</keyword>
<feature type="transmembrane region" description="Helical" evidence="6">
    <location>
        <begin position="367"/>
        <end position="389"/>
    </location>
</feature>
<evidence type="ECO:0000313" key="7">
    <source>
        <dbReference type="EMBL" id="MBP1894762.1"/>
    </source>
</evidence>